<accession>A0A367CDF5</accession>
<sequence>MTTIQTKHSLIFGFTSVFMVGLGLTLITPVVPSLVASYTTSPHQQAVAVSLLTSVYAFAMFLASPILGALSDRFGRRIVLISSLIGSSIGYLIFGLGGALWVLFLGRLIEGLTGGEISAIFAYFADITTEENRTKYFGWVSAVAGIGTAMGPLIGGALSHFGSAVPLLVASLLTFINAIYGYFLMPESLNKTKRASKIFLGQLNPFKQLRSIFSITSVKWLMVCGFFIWLPNGSLQAIFAQFSIDTFSLKPLAIGLTFSLMGIMDIFSQTFVMPLLLKYLKDQQIIQLGISNEIIGYGLIFLSVFIPKVWLFIIGMIFFGFGDSIFGPSFNGLLSKKADARDQGKIQGGAQSIQALARVIGPIIGGQLYASIHHGLPALMGIFLLSYSLFLLKQKSRSDLTPYQR</sequence>
<gene>
    <name evidence="9" type="ORF">EA71_01433</name>
</gene>
<feature type="transmembrane region" description="Helical" evidence="7">
    <location>
        <begin position="136"/>
        <end position="158"/>
    </location>
</feature>
<dbReference type="RefSeq" id="WP_113845625.1">
    <property type="nucleotide sequence ID" value="NZ_LEPB01000004.1"/>
</dbReference>
<dbReference type="GO" id="GO:0005886">
    <property type="term" value="C:plasma membrane"/>
    <property type="evidence" value="ECO:0007669"/>
    <property type="project" value="UniProtKB-SubCell"/>
</dbReference>
<feature type="transmembrane region" description="Helical" evidence="7">
    <location>
        <begin position="252"/>
        <end position="277"/>
    </location>
</feature>
<feature type="transmembrane region" description="Helical" evidence="7">
    <location>
        <begin position="47"/>
        <end position="70"/>
    </location>
</feature>
<dbReference type="GO" id="GO:0022857">
    <property type="term" value="F:transmembrane transporter activity"/>
    <property type="evidence" value="ECO:0007669"/>
    <property type="project" value="InterPro"/>
</dbReference>
<feature type="transmembrane region" description="Helical" evidence="7">
    <location>
        <begin position="297"/>
        <end position="321"/>
    </location>
</feature>
<protein>
    <recommendedName>
        <fullName evidence="8">Major facilitator superfamily (MFS) profile domain-containing protein</fullName>
    </recommendedName>
</protein>
<feature type="transmembrane region" description="Helical" evidence="7">
    <location>
        <begin position="164"/>
        <end position="184"/>
    </location>
</feature>
<evidence type="ECO:0000259" key="8">
    <source>
        <dbReference type="PROSITE" id="PS50850"/>
    </source>
</evidence>
<evidence type="ECO:0000256" key="7">
    <source>
        <dbReference type="SAM" id="Phobius"/>
    </source>
</evidence>
<dbReference type="STRING" id="53345.LIU_08475"/>
<evidence type="ECO:0000256" key="3">
    <source>
        <dbReference type="ARBA" id="ARBA00022448"/>
    </source>
</evidence>
<feature type="transmembrane region" description="Helical" evidence="7">
    <location>
        <begin position="77"/>
        <end position="94"/>
    </location>
</feature>
<dbReference type="PROSITE" id="PS00216">
    <property type="entry name" value="SUGAR_TRANSPORT_1"/>
    <property type="match status" value="1"/>
</dbReference>
<dbReference type="EMBL" id="LEPB01000004">
    <property type="protein sequence ID" value="RCA10681.1"/>
    <property type="molecule type" value="Genomic_DNA"/>
</dbReference>
<feature type="transmembrane region" description="Helical" evidence="7">
    <location>
        <begin position="372"/>
        <end position="392"/>
    </location>
</feature>
<comment type="similarity">
    <text evidence="2">Belongs to the major facilitator superfamily. TCR/Tet family.</text>
</comment>
<evidence type="ECO:0000256" key="4">
    <source>
        <dbReference type="ARBA" id="ARBA00022692"/>
    </source>
</evidence>
<name>A0A367CDF5_9ENTE</name>
<dbReference type="PROSITE" id="PS50850">
    <property type="entry name" value="MFS"/>
    <property type="match status" value="1"/>
</dbReference>
<reference evidence="9 10" key="1">
    <citation type="submission" date="2015-06" db="EMBL/GenBank/DDBJ databases">
        <title>The Genome Sequence of Enterococcus durans 4EA1.</title>
        <authorList>
            <consortium name="The Broad Institute Genomics Platform"/>
            <consortium name="The Broad Institute Genome Sequencing Center for Infectious Disease"/>
            <person name="Earl A.M."/>
            <person name="Van Tyne D."/>
            <person name="Lebreton F."/>
            <person name="Saavedra J.T."/>
            <person name="Gilmore M.S."/>
            <person name="Manson Mcguire A."/>
            <person name="Clock S."/>
            <person name="Crupain M."/>
            <person name="Rangan U."/>
            <person name="Young S."/>
            <person name="Abouelleil A."/>
            <person name="Cao P."/>
            <person name="Chapman S.B."/>
            <person name="Griggs A."/>
            <person name="Priest M."/>
            <person name="Shea T."/>
            <person name="Wortman J."/>
            <person name="Nusbaum C."/>
            <person name="Birren B."/>
        </authorList>
    </citation>
    <scope>NUCLEOTIDE SEQUENCE [LARGE SCALE GENOMIC DNA]</scope>
    <source>
        <strain evidence="9 10">4EA1</strain>
    </source>
</reference>
<dbReference type="SUPFAM" id="SSF103473">
    <property type="entry name" value="MFS general substrate transporter"/>
    <property type="match status" value="1"/>
</dbReference>
<evidence type="ECO:0000256" key="5">
    <source>
        <dbReference type="ARBA" id="ARBA00022989"/>
    </source>
</evidence>
<dbReference type="InterPro" id="IPR005829">
    <property type="entry name" value="Sugar_transporter_CS"/>
</dbReference>
<organism evidence="9 10">
    <name type="scientific">Enterococcus durans</name>
    <dbReference type="NCBI Taxonomy" id="53345"/>
    <lineage>
        <taxon>Bacteria</taxon>
        <taxon>Bacillati</taxon>
        <taxon>Bacillota</taxon>
        <taxon>Bacilli</taxon>
        <taxon>Lactobacillales</taxon>
        <taxon>Enterococcaceae</taxon>
        <taxon>Enterococcus</taxon>
    </lineage>
</organism>
<evidence type="ECO:0000256" key="1">
    <source>
        <dbReference type="ARBA" id="ARBA00004651"/>
    </source>
</evidence>
<dbReference type="PANTHER" id="PTHR23504:SF15">
    <property type="entry name" value="MAJOR FACILITATOR SUPERFAMILY (MFS) PROFILE DOMAIN-CONTAINING PROTEIN"/>
    <property type="match status" value="1"/>
</dbReference>
<dbReference type="Proteomes" id="UP000252797">
    <property type="component" value="Unassembled WGS sequence"/>
</dbReference>
<dbReference type="AlphaFoldDB" id="A0A367CDF5"/>
<feature type="transmembrane region" description="Helical" evidence="7">
    <location>
        <begin position="12"/>
        <end position="35"/>
    </location>
</feature>
<dbReference type="InterPro" id="IPR020846">
    <property type="entry name" value="MFS_dom"/>
</dbReference>
<dbReference type="InterPro" id="IPR001958">
    <property type="entry name" value="Tet-R_TetA/multi-R_MdtG-like"/>
</dbReference>
<dbReference type="PANTHER" id="PTHR23504">
    <property type="entry name" value="MAJOR FACILITATOR SUPERFAMILY DOMAIN-CONTAINING PROTEIN 10"/>
    <property type="match status" value="1"/>
</dbReference>
<feature type="transmembrane region" description="Helical" evidence="7">
    <location>
        <begin position="100"/>
        <end position="124"/>
    </location>
</feature>
<keyword evidence="4 7" id="KW-0812">Transmembrane</keyword>
<comment type="caution">
    <text evidence="9">The sequence shown here is derived from an EMBL/GenBank/DDBJ whole genome shotgun (WGS) entry which is preliminary data.</text>
</comment>
<dbReference type="Gene3D" id="1.20.1250.20">
    <property type="entry name" value="MFS general substrate transporter like domains"/>
    <property type="match status" value="1"/>
</dbReference>
<keyword evidence="6 7" id="KW-0472">Membrane</keyword>
<comment type="subcellular location">
    <subcellularLocation>
        <location evidence="1">Cell membrane</location>
        <topology evidence="1">Multi-pass membrane protein</topology>
    </subcellularLocation>
</comment>
<dbReference type="InterPro" id="IPR011701">
    <property type="entry name" value="MFS"/>
</dbReference>
<evidence type="ECO:0000256" key="6">
    <source>
        <dbReference type="ARBA" id="ARBA00023136"/>
    </source>
</evidence>
<evidence type="ECO:0000256" key="2">
    <source>
        <dbReference type="ARBA" id="ARBA00007520"/>
    </source>
</evidence>
<evidence type="ECO:0000313" key="9">
    <source>
        <dbReference type="EMBL" id="RCA10681.1"/>
    </source>
</evidence>
<feature type="domain" description="Major facilitator superfamily (MFS) profile" evidence="8">
    <location>
        <begin position="9"/>
        <end position="396"/>
    </location>
</feature>
<dbReference type="PRINTS" id="PR01035">
    <property type="entry name" value="TCRTETA"/>
</dbReference>
<proteinExistence type="inferred from homology"/>
<evidence type="ECO:0000313" key="10">
    <source>
        <dbReference type="Proteomes" id="UP000252797"/>
    </source>
</evidence>
<dbReference type="Pfam" id="PF07690">
    <property type="entry name" value="MFS_1"/>
    <property type="match status" value="1"/>
</dbReference>
<feature type="transmembrane region" description="Helical" evidence="7">
    <location>
        <begin position="212"/>
        <end position="232"/>
    </location>
</feature>
<keyword evidence="5 7" id="KW-1133">Transmembrane helix</keyword>
<keyword evidence="3" id="KW-0813">Transport</keyword>
<dbReference type="InterPro" id="IPR036259">
    <property type="entry name" value="MFS_trans_sf"/>
</dbReference>